<reference evidence="3" key="1">
    <citation type="submission" date="2016-09" db="EMBL/GenBank/DDBJ databases">
        <authorList>
            <person name="Jeantristanb JTB J.-T."/>
            <person name="Ricardo R."/>
        </authorList>
    </citation>
    <scope>NUCLEOTIDE SEQUENCE [LARGE SCALE GENOMIC DNA]</scope>
</reference>
<accession>A0A238FK68</accession>
<feature type="compositionally biased region" description="Low complexity" evidence="1">
    <location>
        <begin position="9"/>
        <end position="22"/>
    </location>
</feature>
<dbReference type="STRING" id="269621.A0A238FK68"/>
<feature type="region of interest" description="Disordered" evidence="1">
    <location>
        <begin position="1"/>
        <end position="22"/>
    </location>
</feature>
<gene>
    <name evidence="2" type="ORF">BQ2448_6622</name>
</gene>
<name>A0A238FK68_9BASI</name>
<protein>
    <submittedName>
        <fullName evidence="2">BQ2448_6622 protein</fullName>
    </submittedName>
</protein>
<dbReference type="OrthoDB" id="2538806at2759"/>
<proteinExistence type="predicted"/>
<dbReference type="Proteomes" id="UP000198372">
    <property type="component" value="Unassembled WGS sequence"/>
</dbReference>
<evidence type="ECO:0000313" key="3">
    <source>
        <dbReference type="Proteomes" id="UP000198372"/>
    </source>
</evidence>
<evidence type="ECO:0000256" key="1">
    <source>
        <dbReference type="SAM" id="MobiDB-lite"/>
    </source>
</evidence>
<organism evidence="2 3">
    <name type="scientific">Microbotryum intermedium</name>
    <dbReference type="NCBI Taxonomy" id="269621"/>
    <lineage>
        <taxon>Eukaryota</taxon>
        <taxon>Fungi</taxon>
        <taxon>Dikarya</taxon>
        <taxon>Basidiomycota</taxon>
        <taxon>Pucciniomycotina</taxon>
        <taxon>Microbotryomycetes</taxon>
        <taxon>Microbotryales</taxon>
        <taxon>Microbotryaceae</taxon>
        <taxon>Microbotryum</taxon>
    </lineage>
</organism>
<dbReference type="AlphaFoldDB" id="A0A238FK68"/>
<evidence type="ECO:0000313" key="2">
    <source>
        <dbReference type="EMBL" id="SCV74190.1"/>
    </source>
</evidence>
<dbReference type="EMBL" id="FMSP01000020">
    <property type="protein sequence ID" value="SCV74190.1"/>
    <property type="molecule type" value="Genomic_DNA"/>
</dbReference>
<keyword evidence="3" id="KW-1185">Reference proteome</keyword>
<sequence>MHSGHSFASKTTSFDNSSSSSTAIGIPRDVLLDERNSFVPPGLAFFARCVVAQPTPQFYYWEFEVIWQAVSLPSWYELAAYVRTIALDLKARVAYLSEQRSYNFLSSEVRSNWKELWHLRNKVSSDQDRIYNRSGFGKPAGTFAVIGSDDLRVRLAPFGGLPSLAEHRKQFQDHHVADPSQRFGPLTEQEKRHLRAFGIHFDSEPDDTTDFEHVVDTRSSAVSKTNQTLVTTGSIASPTTTTHGRAS</sequence>